<organism evidence="1 2">
    <name type="scientific">Ignicoccus pacificus DSM 13166</name>
    <dbReference type="NCBI Taxonomy" id="940294"/>
    <lineage>
        <taxon>Archaea</taxon>
        <taxon>Thermoproteota</taxon>
        <taxon>Thermoprotei</taxon>
        <taxon>Desulfurococcales</taxon>
        <taxon>Desulfurococcaceae</taxon>
        <taxon>Ignicoccus</taxon>
    </lineage>
</organism>
<dbReference type="KEGG" id="ipc:IPA_04350"/>
<keyword evidence="2" id="KW-1185">Reference proteome</keyword>
<proteinExistence type="predicted"/>
<evidence type="ECO:0000313" key="1">
    <source>
        <dbReference type="EMBL" id="UXD21445.1"/>
    </source>
</evidence>
<reference evidence="1" key="1">
    <citation type="submission" date="2013-11" db="EMBL/GenBank/DDBJ databases">
        <title>Comparative genomics of Ignicoccus.</title>
        <authorList>
            <person name="Podar M."/>
        </authorList>
    </citation>
    <scope>NUCLEOTIDE SEQUENCE</scope>
    <source>
        <strain evidence="1">DSM 13166</strain>
    </source>
</reference>
<protein>
    <submittedName>
        <fullName evidence="1">Uncharacterized protein</fullName>
    </submittedName>
</protein>
<name>A0A977K9E3_9CREN</name>
<gene>
    <name evidence="1" type="ORF">IPA_04350</name>
</gene>
<dbReference type="Proteomes" id="UP001063698">
    <property type="component" value="Chromosome"/>
</dbReference>
<accession>A0A977K9E3</accession>
<dbReference type="AlphaFoldDB" id="A0A977K9E3"/>
<dbReference type="EMBL" id="CP006868">
    <property type="protein sequence ID" value="UXD21445.1"/>
    <property type="molecule type" value="Genomic_DNA"/>
</dbReference>
<sequence>MLTEGTIIIIDLDNFSEMIKQKGWSEWRPNDATALLTTLVHDLVNKWSAHVIWGLDEERGTEEVIIEIPLVEPSELKEDLEYIRRRLNEIGVGVSIVAIKDFVGVDRATQRRDAYKSTPGRRRALKLLKALKRRGGNAVLIVD</sequence>
<evidence type="ECO:0000313" key="2">
    <source>
        <dbReference type="Proteomes" id="UP001063698"/>
    </source>
</evidence>